<dbReference type="Proteomes" id="UP000031666">
    <property type="component" value="Unassembled WGS sequence"/>
</dbReference>
<dbReference type="PROSITE" id="PS51257">
    <property type="entry name" value="PROKAR_LIPOPROTEIN"/>
    <property type="match status" value="1"/>
</dbReference>
<keyword evidence="1" id="KW-0732">Signal</keyword>
<feature type="chain" id="PRO_5002137428" evidence="1">
    <location>
        <begin position="21"/>
        <end position="128"/>
    </location>
</feature>
<dbReference type="AlphaFoldDB" id="A0A0B8Q496"/>
<proteinExistence type="predicted"/>
<accession>A0A0B8Q496</accession>
<sequence length="128" mass="14353">MNMLKLVPIALLSIGLTACGGESGTPEQVIKEVKVPAELKDNDWALIASSSEQKLEGTPELLVHRFDPEKPFTVDNTTGLDIQKTFAYKWRNVAYNTSKDGYEPQVTRKLLKLVFQICSMQMSTLKTY</sequence>
<gene>
    <name evidence="2" type="ORF">JCM19241_5591</name>
</gene>
<evidence type="ECO:0000313" key="3">
    <source>
        <dbReference type="Proteomes" id="UP000031666"/>
    </source>
</evidence>
<reference evidence="2 3" key="2">
    <citation type="submission" date="2015-01" db="EMBL/GenBank/DDBJ databases">
        <authorList>
            <consortium name="NBRP consortium"/>
            <person name="Sawabe T."/>
            <person name="Meirelles P."/>
            <person name="Feng G."/>
            <person name="Sayaka M."/>
            <person name="Hattori M."/>
            <person name="Ohkuma M."/>
        </authorList>
    </citation>
    <scope>NUCLEOTIDE SEQUENCE [LARGE SCALE GENOMIC DNA]</scope>
    <source>
        <strain evidence="3">JCM 19241</strain>
    </source>
</reference>
<evidence type="ECO:0000256" key="1">
    <source>
        <dbReference type="SAM" id="SignalP"/>
    </source>
</evidence>
<organism evidence="2 3">
    <name type="scientific">Vibrio ishigakensis</name>
    <dbReference type="NCBI Taxonomy" id="1481914"/>
    <lineage>
        <taxon>Bacteria</taxon>
        <taxon>Pseudomonadati</taxon>
        <taxon>Pseudomonadota</taxon>
        <taxon>Gammaproteobacteria</taxon>
        <taxon>Vibrionales</taxon>
        <taxon>Vibrionaceae</taxon>
        <taxon>Vibrio</taxon>
    </lineage>
</organism>
<protein>
    <submittedName>
        <fullName evidence="2">Uncharacterized protein</fullName>
    </submittedName>
</protein>
<dbReference type="EMBL" id="BBSC01000002">
    <property type="protein sequence ID" value="GAM74395.1"/>
    <property type="molecule type" value="Genomic_DNA"/>
</dbReference>
<reference evidence="2 3" key="1">
    <citation type="submission" date="2015-01" db="EMBL/GenBank/DDBJ databases">
        <title>Vibrio sp. C94 JCM 19241 whole genome shotgun sequence.</title>
        <authorList>
            <person name="Sawabe T."/>
            <person name="Meirelles P."/>
            <person name="Feng G."/>
            <person name="Sayaka M."/>
            <person name="Hattori M."/>
            <person name="Ohkuma M."/>
        </authorList>
    </citation>
    <scope>NUCLEOTIDE SEQUENCE [LARGE SCALE GENOMIC DNA]</scope>
    <source>
        <strain evidence="3">JCM 19241</strain>
    </source>
</reference>
<evidence type="ECO:0000313" key="2">
    <source>
        <dbReference type="EMBL" id="GAM74395.1"/>
    </source>
</evidence>
<comment type="caution">
    <text evidence="2">The sequence shown here is derived from an EMBL/GenBank/DDBJ whole genome shotgun (WGS) entry which is preliminary data.</text>
</comment>
<name>A0A0B8Q496_9VIBR</name>
<feature type="signal peptide" evidence="1">
    <location>
        <begin position="1"/>
        <end position="20"/>
    </location>
</feature>